<organism evidence="9 10">
    <name type="scientific">Parasedimentitalea maritima</name>
    <dbReference type="NCBI Taxonomy" id="2578117"/>
    <lineage>
        <taxon>Bacteria</taxon>
        <taxon>Pseudomonadati</taxon>
        <taxon>Pseudomonadota</taxon>
        <taxon>Alphaproteobacteria</taxon>
        <taxon>Rhodobacterales</taxon>
        <taxon>Paracoccaceae</taxon>
        <taxon>Parasedimentitalea</taxon>
    </lineage>
</organism>
<dbReference type="Proteomes" id="UP000441586">
    <property type="component" value="Unassembled WGS sequence"/>
</dbReference>
<dbReference type="InterPro" id="IPR006674">
    <property type="entry name" value="HD_domain"/>
</dbReference>
<dbReference type="AlphaFoldDB" id="A0A6A4RB01"/>
<accession>A0A6A4RB01</accession>
<evidence type="ECO:0000313" key="9">
    <source>
        <dbReference type="EMBL" id="KAE9625525.1"/>
    </source>
</evidence>
<dbReference type="EC" id="3.1.3.89" evidence="5"/>
<dbReference type="GO" id="GO:0002953">
    <property type="term" value="F:5'-deoxynucleotidase activity"/>
    <property type="evidence" value="ECO:0007669"/>
    <property type="project" value="UniProtKB-EC"/>
</dbReference>
<evidence type="ECO:0000256" key="7">
    <source>
        <dbReference type="ARBA" id="ARBA00022801"/>
    </source>
</evidence>
<dbReference type="Gene3D" id="1.10.3210.10">
    <property type="entry name" value="Hypothetical protein af1432"/>
    <property type="match status" value="2"/>
</dbReference>
<dbReference type="PANTHER" id="PTHR11845:SF13">
    <property type="entry name" value="5'-DEOXYNUCLEOTIDASE HDDC2"/>
    <property type="match status" value="1"/>
</dbReference>
<feature type="domain" description="HD/PDEase" evidence="8">
    <location>
        <begin position="32"/>
        <end position="150"/>
    </location>
</feature>
<sequence>MNERLAAQFEFLQEADKLRNVVRSNLVLDCSRCENSAEHSWHLALYALILAPLAAPEVQISRVIKMLLLHDLVEIDVGDHPIHQATDWQKVAQAEEVAAQRLFGLLPDDLGSEMLDLWREFEANQSIDAIFAKQLDRCQPIFQTLYGIDPVPEHLEIVKGNIDGGRAASLEQNFPTAFAHASLLLGRPNTLDCTAFTSRLPFLNEADQLKHVLRATLLGNGSRRENSAEHSWHIMLYAWVLAEHSIVEIDINRVMQMLLLHDLVEIDAGDAPIHGEIDHTEMAAKEEAAAKRLFGLLPEAQNVSFTALWHEFEAAQSNDAIYAKSIDRVQPVLLNLKNGGGSWIEYSVSLAQVDSRVGDKVKLGAPRVWDFVRSQIEPWFVSQGRD</sequence>
<evidence type="ECO:0000256" key="3">
    <source>
        <dbReference type="ARBA" id="ARBA00001941"/>
    </source>
</evidence>
<name>A0A6A4RB01_9RHOB</name>
<comment type="catalytic activity">
    <reaction evidence="1">
        <text>a 2'-deoxyribonucleoside 5'-phosphate + H2O = a 2'-deoxyribonucleoside + phosphate</text>
        <dbReference type="Rhea" id="RHEA:36167"/>
        <dbReference type="ChEBI" id="CHEBI:15377"/>
        <dbReference type="ChEBI" id="CHEBI:18274"/>
        <dbReference type="ChEBI" id="CHEBI:43474"/>
        <dbReference type="ChEBI" id="CHEBI:65317"/>
        <dbReference type="EC" id="3.1.3.89"/>
    </reaction>
</comment>
<dbReference type="Pfam" id="PF13023">
    <property type="entry name" value="HD_3"/>
    <property type="match status" value="2"/>
</dbReference>
<evidence type="ECO:0000256" key="1">
    <source>
        <dbReference type="ARBA" id="ARBA00001638"/>
    </source>
</evidence>
<evidence type="ECO:0000256" key="5">
    <source>
        <dbReference type="ARBA" id="ARBA00012964"/>
    </source>
</evidence>
<dbReference type="InterPro" id="IPR039356">
    <property type="entry name" value="YfbR/HDDC2"/>
</dbReference>
<comment type="caution">
    <text evidence="9">The sequence shown here is derived from an EMBL/GenBank/DDBJ whole genome shotgun (WGS) entry which is preliminary data.</text>
</comment>
<dbReference type="PANTHER" id="PTHR11845">
    <property type="entry name" value="5'-DEOXYNUCLEOTIDASE HDDC2"/>
    <property type="match status" value="1"/>
</dbReference>
<reference evidence="9 10" key="1">
    <citation type="submission" date="2019-12" db="EMBL/GenBank/DDBJ databases">
        <authorList>
            <person name="Zhang Y.-J."/>
        </authorList>
    </citation>
    <scope>NUCLEOTIDE SEQUENCE [LARGE SCALE GENOMIC DNA]</scope>
    <source>
        <strain evidence="9 10">H18S-6</strain>
    </source>
</reference>
<dbReference type="SUPFAM" id="SSF109604">
    <property type="entry name" value="HD-domain/PDEase-like"/>
    <property type="match status" value="2"/>
</dbReference>
<dbReference type="RefSeq" id="WP_158981652.1">
    <property type="nucleotide sequence ID" value="NZ_WSFO01000019.1"/>
</dbReference>
<comment type="subunit">
    <text evidence="4">Homodimer.</text>
</comment>
<evidence type="ECO:0000256" key="6">
    <source>
        <dbReference type="ARBA" id="ARBA00022723"/>
    </source>
</evidence>
<dbReference type="SMART" id="SM00471">
    <property type="entry name" value="HDc"/>
    <property type="match status" value="2"/>
</dbReference>
<keyword evidence="7" id="KW-0378">Hydrolase</keyword>
<comment type="cofactor">
    <cofactor evidence="2">
        <name>Mn(2+)</name>
        <dbReference type="ChEBI" id="CHEBI:29035"/>
    </cofactor>
</comment>
<dbReference type="EMBL" id="WSFO01000019">
    <property type="protein sequence ID" value="KAE9625525.1"/>
    <property type="molecule type" value="Genomic_DNA"/>
</dbReference>
<gene>
    <name evidence="9" type="ORF">GP644_22135</name>
</gene>
<protein>
    <recommendedName>
        <fullName evidence="5">5'-deoxynucleotidase</fullName>
        <ecNumber evidence="5">3.1.3.89</ecNumber>
    </recommendedName>
</protein>
<dbReference type="InterPro" id="IPR003607">
    <property type="entry name" value="HD/PDEase_dom"/>
</dbReference>
<feature type="domain" description="HD/PDEase" evidence="8">
    <location>
        <begin position="223"/>
        <end position="341"/>
    </location>
</feature>
<dbReference type="GO" id="GO:0005737">
    <property type="term" value="C:cytoplasm"/>
    <property type="evidence" value="ECO:0007669"/>
    <property type="project" value="TreeGrafter"/>
</dbReference>
<dbReference type="GO" id="GO:0046872">
    <property type="term" value="F:metal ion binding"/>
    <property type="evidence" value="ECO:0007669"/>
    <property type="project" value="UniProtKB-KW"/>
</dbReference>
<proteinExistence type="predicted"/>
<keyword evidence="6" id="KW-0479">Metal-binding</keyword>
<evidence type="ECO:0000256" key="2">
    <source>
        <dbReference type="ARBA" id="ARBA00001936"/>
    </source>
</evidence>
<evidence type="ECO:0000259" key="8">
    <source>
        <dbReference type="SMART" id="SM00471"/>
    </source>
</evidence>
<evidence type="ECO:0000256" key="4">
    <source>
        <dbReference type="ARBA" id="ARBA00011738"/>
    </source>
</evidence>
<evidence type="ECO:0000313" key="10">
    <source>
        <dbReference type="Proteomes" id="UP000441586"/>
    </source>
</evidence>
<comment type="cofactor">
    <cofactor evidence="3">
        <name>Co(2+)</name>
        <dbReference type="ChEBI" id="CHEBI:48828"/>
    </cofactor>
</comment>